<feature type="domain" description="4'-phosphopantetheinyl transferase" evidence="3">
    <location>
        <begin position="118"/>
        <end position="183"/>
    </location>
</feature>
<protein>
    <submittedName>
        <fullName evidence="4">4'-phosphopantetheinyl transferase</fullName>
    </submittedName>
</protein>
<dbReference type="GO" id="GO:0008897">
    <property type="term" value="F:holo-[acyl-carrier-protein] synthase activity"/>
    <property type="evidence" value="ECO:0007669"/>
    <property type="project" value="InterPro"/>
</dbReference>
<dbReference type="Proteomes" id="UP000318416">
    <property type="component" value="Unassembled WGS sequence"/>
</dbReference>
<evidence type="ECO:0000313" key="5">
    <source>
        <dbReference type="Proteomes" id="UP000318416"/>
    </source>
</evidence>
<reference evidence="4 5" key="1">
    <citation type="submission" date="2019-06" db="EMBL/GenBank/DDBJ databases">
        <title>Sequencing the genomes of 1000 actinobacteria strains.</title>
        <authorList>
            <person name="Klenk H.-P."/>
        </authorList>
    </citation>
    <scope>NUCLEOTIDE SEQUENCE [LARGE SCALE GENOMIC DNA]</scope>
    <source>
        <strain evidence="4 5">DSM 41649</strain>
    </source>
</reference>
<dbReference type="AlphaFoldDB" id="A0A561EK19"/>
<dbReference type="PANTHER" id="PTHR12215">
    <property type="entry name" value="PHOSPHOPANTETHEINE TRANSFERASE"/>
    <property type="match status" value="1"/>
</dbReference>
<dbReference type="GO" id="GO:0019878">
    <property type="term" value="P:lysine biosynthetic process via aminoadipic acid"/>
    <property type="evidence" value="ECO:0007669"/>
    <property type="project" value="TreeGrafter"/>
</dbReference>
<dbReference type="GO" id="GO:0005829">
    <property type="term" value="C:cytosol"/>
    <property type="evidence" value="ECO:0007669"/>
    <property type="project" value="TreeGrafter"/>
</dbReference>
<dbReference type="GO" id="GO:0000287">
    <property type="term" value="F:magnesium ion binding"/>
    <property type="evidence" value="ECO:0007669"/>
    <property type="project" value="InterPro"/>
</dbReference>
<organism evidence="4 5">
    <name type="scientific">Kitasatospora atroaurantiaca</name>
    <dbReference type="NCBI Taxonomy" id="285545"/>
    <lineage>
        <taxon>Bacteria</taxon>
        <taxon>Bacillati</taxon>
        <taxon>Actinomycetota</taxon>
        <taxon>Actinomycetes</taxon>
        <taxon>Kitasatosporales</taxon>
        <taxon>Streptomycetaceae</taxon>
        <taxon>Kitasatospora</taxon>
    </lineage>
</organism>
<dbReference type="OrthoDB" id="190168at2"/>
<comment type="similarity">
    <text evidence="1">Belongs to the P-Pant transferase superfamily. Gsp/Sfp/HetI/AcpT family.</text>
</comment>
<proteinExistence type="inferred from homology"/>
<comment type="caution">
    <text evidence="4">The sequence shown here is derived from an EMBL/GenBank/DDBJ whole genome shotgun (WGS) entry which is preliminary data.</text>
</comment>
<evidence type="ECO:0000256" key="2">
    <source>
        <dbReference type="ARBA" id="ARBA00022679"/>
    </source>
</evidence>
<dbReference type="InterPro" id="IPR037143">
    <property type="entry name" value="4-PPantetheinyl_Trfase_dom_sf"/>
</dbReference>
<dbReference type="PANTHER" id="PTHR12215:SF10">
    <property type="entry name" value="L-AMINOADIPATE-SEMIALDEHYDE DEHYDROGENASE-PHOSPHOPANTETHEINYL TRANSFERASE"/>
    <property type="match status" value="1"/>
</dbReference>
<accession>A0A561EK19</accession>
<evidence type="ECO:0000259" key="3">
    <source>
        <dbReference type="Pfam" id="PF01648"/>
    </source>
</evidence>
<dbReference type="EMBL" id="VIVR01000001">
    <property type="protein sequence ID" value="TWE15958.1"/>
    <property type="molecule type" value="Genomic_DNA"/>
</dbReference>
<dbReference type="SUPFAM" id="SSF56214">
    <property type="entry name" value="4'-phosphopantetheinyl transferase"/>
    <property type="match status" value="2"/>
</dbReference>
<keyword evidence="5" id="KW-1185">Reference proteome</keyword>
<keyword evidence="2 4" id="KW-0808">Transferase</keyword>
<dbReference type="Pfam" id="PF01648">
    <property type="entry name" value="ACPS"/>
    <property type="match status" value="1"/>
</dbReference>
<dbReference type="InterPro" id="IPR050559">
    <property type="entry name" value="P-Pant_transferase_sf"/>
</dbReference>
<evidence type="ECO:0000313" key="4">
    <source>
        <dbReference type="EMBL" id="TWE15958.1"/>
    </source>
</evidence>
<name>A0A561EK19_9ACTN</name>
<sequence length="235" mass="25343">METGTEYGGPLAVVAASAEVLRHPEADERLLTDLERARAARFRREASRLDFIAAHLLVRLCAARVLGTAAAGLTLAQNCPDCGRGDHGKPYLPDHPDVHVSLSHTKGVVAAAAGHRLVGIDVELPTRDGNPPEVFERVLTEGELRQVEQHDDPQRAFLRQWVRKEALVKVGRATLDGMREVDLSGLPLTAVDGSPLRSRFEDLHLLDWDDEQRGATVAVVAADPPSLATAAVLGA</sequence>
<dbReference type="Gene3D" id="3.90.470.20">
    <property type="entry name" value="4'-phosphopantetheinyl transferase domain"/>
    <property type="match status" value="1"/>
</dbReference>
<dbReference type="InterPro" id="IPR008278">
    <property type="entry name" value="4-PPantetheinyl_Trfase_dom"/>
</dbReference>
<gene>
    <name evidence="4" type="ORF">FB465_0914</name>
</gene>
<evidence type="ECO:0000256" key="1">
    <source>
        <dbReference type="ARBA" id="ARBA00010990"/>
    </source>
</evidence>
<dbReference type="RefSeq" id="WP_145787778.1">
    <property type="nucleotide sequence ID" value="NZ_BAAABR010000026.1"/>
</dbReference>